<dbReference type="Proteomes" id="UP001165145">
    <property type="component" value="Unassembled WGS sequence"/>
</dbReference>
<evidence type="ECO:0000313" key="3">
    <source>
        <dbReference type="EMBL" id="GLV67572.1"/>
    </source>
</evidence>
<dbReference type="InterPro" id="IPR006429">
    <property type="entry name" value="Phage_lambda_portal"/>
</dbReference>
<dbReference type="EMBL" id="BRLF01000001">
    <property type="protein sequence ID" value="GKX45264.1"/>
    <property type="molecule type" value="Genomic_DNA"/>
</dbReference>
<evidence type="ECO:0000256" key="1">
    <source>
        <dbReference type="SAM" id="MobiDB-lite"/>
    </source>
</evidence>
<accession>A0AAI9KXZ0</accession>
<evidence type="ECO:0000313" key="2">
    <source>
        <dbReference type="EMBL" id="GKX45264.1"/>
    </source>
</evidence>
<feature type="compositionally biased region" description="Polar residues" evidence="1">
    <location>
        <begin position="1"/>
        <end position="17"/>
    </location>
</feature>
<dbReference type="Proteomes" id="UP001058167">
    <property type="component" value="Unassembled WGS sequence"/>
</dbReference>
<organism evidence="3 5">
    <name type="scientific">Pectobacterium carotovorum subsp. carotovorum</name>
    <name type="common">Erwinia carotovora subsp. carotovora</name>
    <dbReference type="NCBI Taxonomy" id="555"/>
    <lineage>
        <taxon>Bacteria</taxon>
        <taxon>Pseudomonadati</taxon>
        <taxon>Pseudomonadota</taxon>
        <taxon>Gammaproteobacteria</taxon>
        <taxon>Enterobacterales</taxon>
        <taxon>Pectobacteriaceae</taxon>
        <taxon>Pectobacterium</taxon>
    </lineage>
</organism>
<evidence type="ECO:0000313" key="5">
    <source>
        <dbReference type="Proteomes" id="UP001165145"/>
    </source>
</evidence>
<proteinExistence type="predicted"/>
<dbReference type="Pfam" id="PF05136">
    <property type="entry name" value="Phage_portal_2"/>
    <property type="match status" value="1"/>
</dbReference>
<reference evidence="2" key="1">
    <citation type="submission" date="2022-06" db="EMBL/GenBank/DDBJ databases">
        <title>Draft genome sequences of Pectobacterium carotovorum subsp. carotovorum str. NBRC12380.</title>
        <authorList>
            <person name="Wakabayashi Y."/>
            <person name="Kojima K."/>
        </authorList>
    </citation>
    <scope>NUCLEOTIDE SEQUENCE</scope>
    <source>
        <strain evidence="2">NBRC 12380</strain>
    </source>
</reference>
<feature type="compositionally biased region" description="Basic and acidic residues" evidence="1">
    <location>
        <begin position="496"/>
        <end position="510"/>
    </location>
</feature>
<comment type="caution">
    <text evidence="3">The sequence shown here is derived from an EMBL/GenBank/DDBJ whole genome shotgun (WGS) entry which is preliminary data.</text>
</comment>
<dbReference type="GO" id="GO:0019068">
    <property type="term" value="P:virion assembly"/>
    <property type="evidence" value="ECO:0007669"/>
    <property type="project" value="InterPro"/>
</dbReference>
<feature type="region of interest" description="Disordered" evidence="1">
    <location>
        <begin position="482"/>
        <end position="510"/>
    </location>
</feature>
<name>A0AAI9KXZ0_PECCC</name>
<evidence type="ECO:0000313" key="4">
    <source>
        <dbReference type="Proteomes" id="UP001058167"/>
    </source>
</evidence>
<reference evidence="3" key="2">
    <citation type="submission" date="2023-02" db="EMBL/GenBank/DDBJ databases">
        <title>Pectobacterium carotovorum subsp. carotovorum NBRC 12380.</title>
        <authorList>
            <person name="Ichikawa N."/>
            <person name="Sato H."/>
            <person name="Tonouchi N."/>
        </authorList>
    </citation>
    <scope>NUCLEOTIDE SEQUENCE</scope>
    <source>
        <strain evidence="3">NBRC 12380</strain>
    </source>
</reference>
<dbReference type="AlphaFoldDB" id="A0AAI9KXZ0"/>
<protein>
    <submittedName>
        <fullName evidence="3">Phage portal protein</fullName>
    </submittedName>
</protein>
<gene>
    <name evidence="3" type="ORF">Pcaca03_00160</name>
    <name evidence="2" type="ORF">SOASR016_00160</name>
</gene>
<keyword evidence="4" id="KW-1185">Reference proteome</keyword>
<dbReference type="EMBL" id="BSRL01000001">
    <property type="protein sequence ID" value="GLV67572.1"/>
    <property type="molecule type" value="Genomic_DNA"/>
</dbReference>
<feature type="region of interest" description="Disordered" evidence="1">
    <location>
        <begin position="1"/>
        <end position="26"/>
    </location>
</feature>
<sequence length="510" mass="57705">MWPFQNKNNTPPRTQQPKAKRTRSLTPNRLIQEINNSRTFGDSIVGISSDRLSSMGGAYGNWNVNQVLRQTLPSLRSACRHLSVQNPFAKRYVSLSSNLVVGADGITVRPRPLSHDGTTNQELSERLEKAFYDWSENASEFSFDGSLSIDLFQQLVERTRSLDGECFIQIHRDRQSVKFSIIDSSRIPSTKNELLQNGHFISNGIEYDQDGRVLAYHIADVHPLNYSLQVSSCKRLPADEIIHYFIPEFPNQQRGIPDLCPSLKALQDYNSYIEATLIGKRISSSAMAFIKNDSDSGLLDEDEEQQREYFEYLEPGSIKELGRGQSIETINPTAGVDKISEFSEIIMQTIVTGLSTTKQNLTGDTANASFSAAKMSDRIQRDGMKTRSNLMISKVLKTIYQEWLKVFMINTLKNLSFSDFDNIKNAEYILPKQISLDPNKDAQYEKILVDMGVKSKSQVIRDLGQDPIRVFEEIDSEKERINKEENITVQGSTTDGIEKEESNEGDKPIE</sequence>
<dbReference type="NCBIfam" id="TIGR01539">
    <property type="entry name" value="portal_lambda"/>
    <property type="match status" value="1"/>
</dbReference>
<dbReference type="GO" id="GO:0005198">
    <property type="term" value="F:structural molecule activity"/>
    <property type="evidence" value="ECO:0007669"/>
    <property type="project" value="InterPro"/>
</dbReference>
<dbReference type="RefSeq" id="WP_261865155.1">
    <property type="nucleotide sequence ID" value="NZ_BRLF01000001.1"/>
</dbReference>